<dbReference type="PANTHER" id="PTHR10587">
    <property type="entry name" value="GLYCOSYL TRANSFERASE-RELATED"/>
    <property type="match status" value="1"/>
</dbReference>
<dbReference type="AlphaFoldDB" id="A0A1S2LIS7"/>
<accession>A0A1S2LIS7</accession>
<gene>
    <name evidence="3" type="ORF">BKP35_10800</name>
</gene>
<dbReference type="OrthoDB" id="9812065at2"/>
<evidence type="ECO:0000313" key="4">
    <source>
        <dbReference type="Proteomes" id="UP000180098"/>
    </source>
</evidence>
<dbReference type="InterPro" id="IPR011330">
    <property type="entry name" value="Glyco_hydro/deAcase_b/a-brl"/>
</dbReference>
<dbReference type="PROSITE" id="PS51677">
    <property type="entry name" value="NODB"/>
    <property type="match status" value="1"/>
</dbReference>
<dbReference type="EMBL" id="MLQQ01000021">
    <property type="protein sequence ID" value="OIJ12286.1"/>
    <property type="molecule type" value="Genomic_DNA"/>
</dbReference>
<dbReference type="GO" id="GO:0005975">
    <property type="term" value="P:carbohydrate metabolic process"/>
    <property type="evidence" value="ECO:0007669"/>
    <property type="project" value="InterPro"/>
</dbReference>
<sequence length="292" mass="33357">MNNRIWKLMLILLLVVGAQLSVVGVGHANEVEELGKVEQQWWWKKDRDKETPPEDLPRLGGGSENPERIQEQPISNIILQQRYPETVFLQGPETENKIAITFDDGPDPRFSEQVLDVLAEYNVPATFFVMGSRAIAYPEIVERMVAEGHIIGNHTYFHPNLVKEGDLATLEREVTRTEDTLNDIIGYRTKLFRAPYGFLYNELVEKLAEMTYSIIVWSVDSLDWQEDPPEVIADNVTNNVHPGAIILMHDGGDWDDDRTNTIASLREIIPTLLEQGYEFVTVPELLNIPYQK</sequence>
<keyword evidence="4" id="KW-1185">Reference proteome</keyword>
<dbReference type="CDD" id="cd10917">
    <property type="entry name" value="CE4_NodB_like_6s_7s"/>
    <property type="match status" value="1"/>
</dbReference>
<dbReference type="Gene3D" id="3.20.20.370">
    <property type="entry name" value="Glycoside hydrolase/deacetylase"/>
    <property type="match status" value="1"/>
</dbReference>
<dbReference type="PANTHER" id="PTHR10587:SF125">
    <property type="entry name" value="POLYSACCHARIDE DEACETYLASE YHEN-RELATED"/>
    <property type="match status" value="1"/>
</dbReference>
<feature type="region of interest" description="Disordered" evidence="1">
    <location>
        <begin position="45"/>
        <end position="68"/>
    </location>
</feature>
<dbReference type="Proteomes" id="UP000180098">
    <property type="component" value="Unassembled WGS sequence"/>
</dbReference>
<dbReference type="RefSeq" id="WP_071313365.1">
    <property type="nucleotide sequence ID" value="NZ_MLQQ01000021.1"/>
</dbReference>
<feature type="domain" description="NodB homology" evidence="2">
    <location>
        <begin position="96"/>
        <end position="280"/>
    </location>
</feature>
<evidence type="ECO:0000313" key="3">
    <source>
        <dbReference type="EMBL" id="OIJ12286.1"/>
    </source>
</evidence>
<reference evidence="3 4" key="1">
    <citation type="submission" date="2016-10" db="EMBL/GenBank/DDBJ databases">
        <title>Draft genome sequences of four alkaliphilic bacteria belonging to the Anaerobacillus genus.</title>
        <authorList>
            <person name="Bassil N.M."/>
            <person name="Lloyd J.R."/>
        </authorList>
    </citation>
    <scope>NUCLEOTIDE SEQUENCE [LARGE SCALE GENOMIC DNA]</scope>
    <source>
        <strain evidence="3 4">DSM 15340</strain>
    </source>
</reference>
<dbReference type="InterPro" id="IPR050248">
    <property type="entry name" value="Polysacc_deacetylase_ArnD"/>
</dbReference>
<dbReference type="Pfam" id="PF01522">
    <property type="entry name" value="Polysacc_deac_1"/>
    <property type="match status" value="1"/>
</dbReference>
<evidence type="ECO:0000259" key="2">
    <source>
        <dbReference type="PROSITE" id="PS51677"/>
    </source>
</evidence>
<protein>
    <submittedName>
        <fullName evidence="3">Chitooligosaccharide deacetylase</fullName>
    </submittedName>
</protein>
<dbReference type="GO" id="GO:0016810">
    <property type="term" value="F:hydrolase activity, acting on carbon-nitrogen (but not peptide) bonds"/>
    <property type="evidence" value="ECO:0007669"/>
    <property type="project" value="InterPro"/>
</dbReference>
<dbReference type="InterPro" id="IPR002509">
    <property type="entry name" value="NODB_dom"/>
</dbReference>
<organism evidence="3 4">
    <name type="scientific">Anaerobacillus arseniciselenatis</name>
    <dbReference type="NCBI Taxonomy" id="85682"/>
    <lineage>
        <taxon>Bacteria</taxon>
        <taxon>Bacillati</taxon>
        <taxon>Bacillota</taxon>
        <taxon>Bacilli</taxon>
        <taxon>Bacillales</taxon>
        <taxon>Bacillaceae</taxon>
        <taxon>Anaerobacillus</taxon>
    </lineage>
</organism>
<feature type="compositionally biased region" description="Basic and acidic residues" evidence="1">
    <location>
        <begin position="45"/>
        <end position="57"/>
    </location>
</feature>
<name>A0A1S2LIS7_9BACI</name>
<comment type="caution">
    <text evidence="3">The sequence shown here is derived from an EMBL/GenBank/DDBJ whole genome shotgun (WGS) entry which is preliminary data.</text>
</comment>
<dbReference type="SUPFAM" id="SSF88713">
    <property type="entry name" value="Glycoside hydrolase/deacetylase"/>
    <property type="match status" value="1"/>
</dbReference>
<evidence type="ECO:0000256" key="1">
    <source>
        <dbReference type="SAM" id="MobiDB-lite"/>
    </source>
</evidence>
<proteinExistence type="predicted"/>